<reference evidence="2 3" key="1">
    <citation type="journal article" date="2010" name="Genome Biol.">
        <title>A first genome assembly of the barley fungal pathogen Pyrenophora teres f. teres.</title>
        <authorList>
            <person name="Ellwood S.R."/>
            <person name="Liu Z."/>
            <person name="Syme R.A."/>
            <person name="Lai Z."/>
            <person name="Hane J.K."/>
            <person name="Keiper F."/>
            <person name="Moffat C.S."/>
            <person name="Oliver R.P."/>
            <person name="Friesen T.L."/>
        </authorList>
    </citation>
    <scope>NUCLEOTIDE SEQUENCE [LARGE SCALE GENOMIC DNA]</scope>
    <source>
        <strain evidence="2 3">0-1</strain>
    </source>
</reference>
<dbReference type="AlphaFoldDB" id="E3S0L4"/>
<organism evidence="3">
    <name type="scientific">Pyrenophora teres f. teres (strain 0-1)</name>
    <name type="common">Barley net blotch fungus</name>
    <name type="synonym">Drechslera teres f. teres</name>
    <dbReference type="NCBI Taxonomy" id="861557"/>
    <lineage>
        <taxon>Eukaryota</taxon>
        <taxon>Fungi</taxon>
        <taxon>Dikarya</taxon>
        <taxon>Ascomycota</taxon>
        <taxon>Pezizomycotina</taxon>
        <taxon>Dothideomycetes</taxon>
        <taxon>Pleosporomycetidae</taxon>
        <taxon>Pleosporales</taxon>
        <taxon>Pleosporineae</taxon>
        <taxon>Pleosporaceae</taxon>
        <taxon>Pyrenophora</taxon>
    </lineage>
</organism>
<evidence type="ECO:0000313" key="2">
    <source>
        <dbReference type="EMBL" id="EFQ88485.1"/>
    </source>
</evidence>
<dbReference type="EMBL" id="GL536340">
    <property type="protein sequence ID" value="EFQ88485.1"/>
    <property type="molecule type" value="Genomic_DNA"/>
</dbReference>
<name>E3S0L4_PYRTT</name>
<evidence type="ECO:0000313" key="3">
    <source>
        <dbReference type="Proteomes" id="UP000001067"/>
    </source>
</evidence>
<dbReference type="Proteomes" id="UP000001067">
    <property type="component" value="Unassembled WGS sequence"/>
</dbReference>
<sequence length="102" mass="11480">MTKEYCALTRKQNVRADALLRREQDLPEGAEDKRLQKRIIQVLKPTSYCYEEVSEDEEGSVKSWVMSAKIRVGQTRNRPSLLGEQAEPANSAVQEEGLAVTG</sequence>
<feature type="region of interest" description="Disordered" evidence="1">
    <location>
        <begin position="76"/>
        <end position="102"/>
    </location>
</feature>
<gene>
    <name evidence="2" type="ORF">PTT_15613</name>
</gene>
<evidence type="ECO:0000256" key="1">
    <source>
        <dbReference type="SAM" id="MobiDB-lite"/>
    </source>
</evidence>
<keyword evidence="3" id="KW-1185">Reference proteome</keyword>
<protein>
    <submittedName>
        <fullName evidence="2">Uncharacterized protein</fullName>
    </submittedName>
</protein>
<proteinExistence type="predicted"/>
<accession>E3S0L4</accession>
<dbReference type="KEGG" id="pte:PTT_15613"/>
<dbReference type="HOGENOM" id="CLU_2278885_0_0_1"/>